<dbReference type="AlphaFoldDB" id="A0AAV8RPM0"/>
<proteinExistence type="predicted"/>
<gene>
    <name evidence="1" type="ORF">OPV22_001151</name>
</gene>
<evidence type="ECO:0000313" key="2">
    <source>
        <dbReference type="Proteomes" id="UP001222027"/>
    </source>
</evidence>
<keyword evidence="2" id="KW-1185">Reference proteome</keyword>
<dbReference type="Proteomes" id="UP001222027">
    <property type="component" value="Unassembled WGS sequence"/>
</dbReference>
<sequence length="103" mass="11166">MDGESTLLLWNNSCLQNDSVSCLGKTGHNWGTDVSGCGNMGIVAVSPCGVSPRCHCSSTVGISHIANLHCILLYGKRERELARYAQVQISASDTYKQETFKIM</sequence>
<accession>A0AAV8RPM0</accession>
<comment type="caution">
    <text evidence="1">The sequence shown here is derived from an EMBL/GenBank/DDBJ whole genome shotgun (WGS) entry which is preliminary data.</text>
</comment>
<name>A0AAV8RPM0_ENSVE</name>
<organism evidence="1 2">
    <name type="scientific">Ensete ventricosum</name>
    <name type="common">Abyssinian banana</name>
    <name type="synonym">Musa ensete</name>
    <dbReference type="NCBI Taxonomy" id="4639"/>
    <lineage>
        <taxon>Eukaryota</taxon>
        <taxon>Viridiplantae</taxon>
        <taxon>Streptophyta</taxon>
        <taxon>Embryophyta</taxon>
        <taxon>Tracheophyta</taxon>
        <taxon>Spermatophyta</taxon>
        <taxon>Magnoliopsida</taxon>
        <taxon>Liliopsida</taxon>
        <taxon>Zingiberales</taxon>
        <taxon>Musaceae</taxon>
        <taxon>Ensete</taxon>
    </lineage>
</organism>
<protein>
    <submittedName>
        <fullName evidence="1">Uncharacterized protein</fullName>
    </submittedName>
</protein>
<evidence type="ECO:0000313" key="1">
    <source>
        <dbReference type="EMBL" id="KAJ8510717.1"/>
    </source>
</evidence>
<reference evidence="1 2" key="1">
    <citation type="submission" date="2022-12" db="EMBL/GenBank/DDBJ databases">
        <title>Chromosome-scale assembly of the Ensete ventricosum genome.</title>
        <authorList>
            <person name="Dussert Y."/>
            <person name="Stocks J."/>
            <person name="Wendawek A."/>
            <person name="Woldeyes F."/>
            <person name="Nichols R.A."/>
            <person name="Borrell J.S."/>
        </authorList>
    </citation>
    <scope>NUCLEOTIDE SEQUENCE [LARGE SCALE GENOMIC DNA]</scope>
    <source>
        <strain evidence="2">cv. Maze</strain>
        <tissue evidence="1">Seeds</tissue>
    </source>
</reference>
<dbReference type="EMBL" id="JAQQAF010000001">
    <property type="protein sequence ID" value="KAJ8510717.1"/>
    <property type="molecule type" value="Genomic_DNA"/>
</dbReference>